<organism evidence="2 3">
    <name type="scientific">Leucobacter edaphi</name>
    <dbReference type="NCBI Taxonomy" id="2796472"/>
    <lineage>
        <taxon>Bacteria</taxon>
        <taxon>Bacillati</taxon>
        <taxon>Actinomycetota</taxon>
        <taxon>Actinomycetes</taxon>
        <taxon>Micrococcales</taxon>
        <taxon>Microbacteriaceae</taxon>
        <taxon>Leucobacter</taxon>
    </lineage>
</organism>
<proteinExistence type="predicted"/>
<gene>
    <name evidence="2" type="ORF">JD292_00240</name>
</gene>
<evidence type="ECO:0000313" key="2">
    <source>
        <dbReference type="EMBL" id="MBK0420515.1"/>
    </source>
</evidence>
<dbReference type="Proteomes" id="UP000618733">
    <property type="component" value="Unassembled WGS sequence"/>
</dbReference>
<keyword evidence="3" id="KW-1185">Reference proteome</keyword>
<accession>A0A934UW22</accession>
<dbReference type="EMBL" id="JAEHOI010000001">
    <property type="protein sequence ID" value="MBK0420515.1"/>
    <property type="molecule type" value="Genomic_DNA"/>
</dbReference>
<sequence>MTEPSDATSRGRRVSRRAQRPAAEGVDPRPSEHRLTARAAEDRPEGWGEKPAPGGSDRGNDDRLKRDRPPHWG</sequence>
<evidence type="ECO:0000256" key="1">
    <source>
        <dbReference type="SAM" id="MobiDB-lite"/>
    </source>
</evidence>
<dbReference type="AlphaFoldDB" id="A0A934UW22"/>
<feature type="compositionally biased region" description="Basic and acidic residues" evidence="1">
    <location>
        <begin position="26"/>
        <end position="48"/>
    </location>
</feature>
<feature type="compositionally biased region" description="Basic residues" evidence="1">
    <location>
        <begin position="10"/>
        <end position="19"/>
    </location>
</feature>
<comment type="caution">
    <text evidence="2">The sequence shown here is derived from an EMBL/GenBank/DDBJ whole genome shotgun (WGS) entry which is preliminary data.</text>
</comment>
<feature type="compositionally biased region" description="Basic and acidic residues" evidence="1">
    <location>
        <begin position="58"/>
        <end position="73"/>
    </location>
</feature>
<feature type="region of interest" description="Disordered" evidence="1">
    <location>
        <begin position="1"/>
        <end position="73"/>
    </location>
</feature>
<name>A0A934UW22_9MICO</name>
<reference evidence="2" key="1">
    <citation type="submission" date="2020-12" db="EMBL/GenBank/DDBJ databases">
        <title>Leucobacter sp. CAS2, isolated from Chromium sludge.</title>
        <authorList>
            <person name="Xu Z."/>
        </authorList>
    </citation>
    <scope>NUCLEOTIDE SEQUENCE</scope>
    <source>
        <strain evidence="2">CSA2</strain>
    </source>
</reference>
<evidence type="ECO:0000313" key="3">
    <source>
        <dbReference type="Proteomes" id="UP000618733"/>
    </source>
</evidence>
<dbReference type="RefSeq" id="WP_200130948.1">
    <property type="nucleotide sequence ID" value="NZ_JAEHOI010000001.1"/>
</dbReference>
<protein>
    <submittedName>
        <fullName evidence="2">Uncharacterized protein</fullName>
    </submittedName>
</protein>